<dbReference type="AlphaFoldDB" id="A0A1S8MYM7"/>
<dbReference type="Proteomes" id="UP000191154">
    <property type="component" value="Unassembled WGS sequence"/>
</dbReference>
<dbReference type="STRING" id="169679.CSACC_27800"/>
<protein>
    <recommendedName>
        <fullName evidence="3">Dipeptidyl-peptidase IV</fullName>
    </recommendedName>
</protein>
<proteinExistence type="predicted"/>
<comment type="caution">
    <text evidence="1">The sequence shown here is derived from an EMBL/GenBank/DDBJ whole genome shotgun (WGS) entry which is preliminary data.</text>
</comment>
<evidence type="ECO:0000313" key="2">
    <source>
        <dbReference type="Proteomes" id="UP000191154"/>
    </source>
</evidence>
<accession>A0A1S8MYM7</accession>
<gene>
    <name evidence="1" type="ORF">CLOSAC_35630</name>
</gene>
<organism evidence="1 2">
    <name type="scientific">Clostridium saccharobutylicum</name>
    <dbReference type="NCBI Taxonomy" id="169679"/>
    <lineage>
        <taxon>Bacteria</taxon>
        <taxon>Bacillati</taxon>
        <taxon>Bacillota</taxon>
        <taxon>Clostridia</taxon>
        <taxon>Eubacteriales</taxon>
        <taxon>Clostridiaceae</taxon>
        <taxon>Clostridium</taxon>
    </lineage>
</organism>
<evidence type="ECO:0008006" key="3">
    <source>
        <dbReference type="Google" id="ProtNLM"/>
    </source>
</evidence>
<dbReference type="EMBL" id="LZYZ01000007">
    <property type="protein sequence ID" value="OOM09282.1"/>
    <property type="molecule type" value="Genomic_DNA"/>
</dbReference>
<reference evidence="1 2" key="1">
    <citation type="submission" date="2016-05" db="EMBL/GenBank/DDBJ databases">
        <title>Microbial solvent formation.</title>
        <authorList>
            <person name="Poehlein A."/>
            <person name="Montoya Solano J.D."/>
            <person name="Flitsch S."/>
            <person name="Krabben P."/>
            <person name="Duerre P."/>
            <person name="Daniel R."/>
        </authorList>
    </citation>
    <scope>NUCLEOTIDE SEQUENCE [LARGE SCALE GENOMIC DNA]</scope>
    <source>
        <strain evidence="1 2">L1-8</strain>
    </source>
</reference>
<dbReference type="RefSeq" id="WP_077866603.1">
    <property type="nucleotide sequence ID" value="NZ_LZYZ01000007.1"/>
</dbReference>
<evidence type="ECO:0000313" key="1">
    <source>
        <dbReference type="EMBL" id="OOM09282.1"/>
    </source>
</evidence>
<sequence>MKNFIRIIVWTLVALTIQQSIFLYIENVYLDTDVQIKAEKVEEKEDLKSDNANCINLKYGIDKISVSSDGRFVAYLDNDKLKILDSNSNTENEFKSEDEGQVVFFKWLTNENNMIVIQKIQNNGQSYYQPVSYNAKKCEARQLADYNLNELKIPIEDQNDKIENVVFSTASSTLYIKIKKDNGLSDLYYTNIMNQLSRVRHNKEIGNIVVPTTNTNPVMEMGNSITILNSSDNISIPNVEVTKILGTDINDNVYFGSEVDGKITKIYYTTLGDKNLKWNSVNLQKPVSEEDIMIDYSGKVYVNDSSNSTVTEIMGNSSIKYEGVVIQPYSKGVITKVGSKLIKNEVEDKRILINK</sequence>
<dbReference type="SUPFAM" id="SSF82171">
    <property type="entry name" value="DPP6 N-terminal domain-like"/>
    <property type="match status" value="1"/>
</dbReference>
<name>A0A1S8MYM7_CLOSA</name>